<dbReference type="Proteomes" id="UP000887013">
    <property type="component" value="Unassembled WGS sequence"/>
</dbReference>
<evidence type="ECO:0000313" key="3">
    <source>
        <dbReference type="Proteomes" id="UP000887013"/>
    </source>
</evidence>
<protein>
    <submittedName>
        <fullName evidence="2">Uncharacterized protein</fullName>
    </submittedName>
</protein>
<comment type="caution">
    <text evidence="2">The sequence shown here is derived from an EMBL/GenBank/DDBJ whole genome shotgun (WGS) entry which is preliminary data.</text>
</comment>
<proteinExistence type="predicted"/>
<feature type="compositionally biased region" description="Polar residues" evidence="1">
    <location>
        <begin position="1"/>
        <end position="12"/>
    </location>
</feature>
<keyword evidence="3" id="KW-1185">Reference proteome</keyword>
<feature type="region of interest" description="Disordered" evidence="1">
    <location>
        <begin position="1"/>
        <end position="56"/>
    </location>
</feature>
<accession>A0A8X6PKT4</accession>
<feature type="compositionally biased region" description="Basic and acidic residues" evidence="1">
    <location>
        <begin position="13"/>
        <end position="28"/>
    </location>
</feature>
<gene>
    <name evidence="2" type="ORF">NPIL_466021</name>
</gene>
<dbReference type="AlphaFoldDB" id="A0A8X6PKT4"/>
<sequence length="83" mass="9732">MQTRLSGSATNDRNCEEARTRAAAKEQGCRPLANRMPSRPRQRRCRGTSDESKRGLFHRRMTDSLWNKMNFPNFRLRFEAKST</sequence>
<organism evidence="2 3">
    <name type="scientific">Nephila pilipes</name>
    <name type="common">Giant wood spider</name>
    <name type="synonym">Nephila maculata</name>
    <dbReference type="NCBI Taxonomy" id="299642"/>
    <lineage>
        <taxon>Eukaryota</taxon>
        <taxon>Metazoa</taxon>
        <taxon>Ecdysozoa</taxon>
        <taxon>Arthropoda</taxon>
        <taxon>Chelicerata</taxon>
        <taxon>Arachnida</taxon>
        <taxon>Araneae</taxon>
        <taxon>Araneomorphae</taxon>
        <taxon>Entelegynae</taxon>
        <taxon>Araneoidea</taxon>
        <taxon>Nephilidae</taxon>
        <taxon>Nephila</taxon>
    </lineage>
</organism>
<dbReference type="EMBL" id="BMAW01071072">
    <property type="protein sequence ID" value="GFT76416.1"/>
    <property type="molecule type" value="Genomic_DNA"/>
</dbReference>
<reference evidence="2" key="1">
    <citation type="submission" date="2020-08" db="EMBL/GenBank/DDBJ databases">
        <title>Multicomponent nature underlies the extraordinary mechanical properties of spider dragline silk.</title>
        <authorList>
            <person name="Kono N."/>
            <person name="Nakamura H."/>
            <person name="Mori M."/>
            <person name="Yoshida Y."/>
            <person name="Ohtoshi R."/>
            <person name="Malay A.D."/>
            <person name="Moran D.A.P."/>
            <person name="Tomita M."/>
            <person name="Numata K."/>
            <person name="Arakawa K."/>
        </authorList>
    </citation>
    <scope>NUCLEOTIDE SEQUENCE</scope>
</reference>
<name>A0A8X6PKT4_NEPPI</name>
<evidence type="ECO:0000313" key="2">
    <source>
        <dbReference type="EMBL" id="GFT76416.1"/>
    </source>
</evidence>
<evidence type="ECO:0000256" key="1">
    <source>
        <dbReference type="SAM" id="MobiDB-lite"/>
    </source>
</evidence>